<accession>D5SIC8</accession>
<gene>
    <name evidence="1" type="ORF">SCLAV_p0180</name>
</gene>
<keyword evidence="1" id="KW-0614">Plasmid</keyword>
<dbReference type="eggNOG" id="COG0433">
    <property type="taxonomic scope" value="Bacteria"/>
</dbReference>
<evidence type="ECO:0000313" key="1">
    <source>
        <dbReference type="EMBL" id="EFG03671.2"/>
    </source>
</evidence>
<dbReference type="Proteomes" id="UP000002357">
    <property type="component" value="Plasmid pSCL4"/>
</dbReference>
<evidence type="ECO:0000313" key="2">
    <source>
        <dbReference type="Proteomes" id="UP000002357"/>
    </source>
</evidence>
<proteinExistence type="predicted"/>
<geneLocation type="plasmid" evidence="1 2">
    <name>pSCL4</name>
</geneLocation>
<reference evidence="1 2" key="1">
    <citation type="journal article" date="2010" name="Genome Biol. Evol.">
        <title>The sequence of a 1.8-mb bacterial linear plasmid reveals a rich evolutionary reservoir of secondary metabolic pathways.</title>
        <authorList>
            <person name="Medema M.H."/>
            <person name="Trefzer A."/>
            <person name="Kovalchuk A."/>
            <person name="van den Berg M."/>
            <person name="Mueller U."/>
            <person name="Heijne W."/>
            <person name="Wu L."/>
            <person name="Alam M.T."/>
            <person name="Ronning C.M."/>
            <person name="Nierman W.C."/>
            <person name="Bovenberg R.A.L."/>
            <person name="Breitling R."/>
            <person name="Takano E."/>
        </authorList>
    </citation>
    <scope>NUCLEOTIDE SEQUENCE [LARGE SCALE GENOMIC DNA]</scope>
    <source>
        <strain evidence="2">ATCC 27064 / DSM 738 / JCM 4710 / NBRC 13307 / NCIMB 12785 / NRRL 3585 / VKM Ac-602</strain>
        <plasmid evidence="1">pSCL4</plasmid>
    </source>
</reference>
<sequence>MSGRWSAGTSGDGPHPDTAAWTTRGLRLTGHTVAEQLEAWKAHPDTWRPSETTVRGRSMAWRQASEALHSARDPQERLKKAASFLQAPWWPLKSFVQAVNITGGKR</sequence>
<dbReference type="EMBL" id="CM000914">
    <property type="protein sequence ID" value="EFG03671.2"/>
    <property type="molecule type" value="Genomic_DNA"/>
</dbReference>
<protein>
    <submittedName>
        <fullName evidence="1">Uncharacterized protein</fullName>
    </submittedName>
</protein>
<dbReference type="AlphaFoldDB" id="D5SIC8"/>
<name>D5SIC8_STRCL</name>
<organism evidence="1 2">
    <name type="scientific">Streptomyces clavuligerus</name>
    <dbReference type="NCBI Taxonomy" id="1901"/>
    <lineage>
        <taxon>Bacteria</taxon>
        <taxon>Bacillati</taxon>
        <taxon>Actinomycetota</taxon>
        <taxon>Actinomycetes</taxon>
        <taxon>Kitasatosporales</taxon>
        <taxon>Streptomycetaceae</taxon>
        <taxon>Streptomyces</taxon>
    </lineage>
</organism>
<keyword evidence="2" id="KW-1185">Reference proteome</keyword>